<evidence type="ECO:0000313" key="4">
    <source>
        <dbReference type="EMBL" id="SNS17434.1"/>
    </source>
</evidence>
<dbReference type="InterPro" id="IPR051257">
    <property type="entry name" value="Diverse_CBS-Domain"/>
</dbReference>
<dbReference type="SMART" id="SM00116">
    <property type="entry name" value="CBS"/>
    <property type="match status" value="2"/>
</dbReference>
<dbReference type="PROSITE" id="PS51371">
    <property type="entry name" value="CBS"/>
    <property type="match status" value="2"/>
</dbReference>
<dbReference type="PANTHER" id="PTHR43080">
    <property type="entry name" value="CBS DOMAIN-CONTAINING PROTEIN CBSX3, MITOCHONDRIAL"/>
    <property type="match status" value="1"/>
</dbReference>
<keyword evidence="1 2" id="KW-0129">CBS domain</keyword>
<proteinExistence type="predicted"/>
<dbReference type="CDD" id="cd02205">
    <property type="entry name" value="CBS_pair_SF"/>
    <property type="match status" value="1"/>
</dbReference>
<evidence type="ECO:0000256" key="2">
    <source>
        <dbReference type="PROSITE-ProRule" id="PRU00703"/>
    </source>
</evidence>
<feature type="domain" description="CBS" evidence="3">
    <location>
        <begin position="7"/>
        <end position="68"/>
    </location>
</feature>
<dbReference type="Pfam" id="PF00571">
    <property type="entry name" value="CBS"/>
    <property type="match status" value="2"/>
</dbReference>
<dbReference type="InterPro" id="IPR046342">
    <property type="entry name" value="CBS_dom_sf"/>
</dbReference>
<dbReference type="SUPFAM" id="SSF54631">
    <property type="entry name" value="CBS-domain pair"/>
    <property type="match status" value="1"/>
</dbReference>
<evidence type="ECO:0000259" key="3">
    <source>
        <dbReference type="PROSITE" id="PS51371"/>
    </source>
</evidence>
<organism evidence="4 5">
    <name type="scientific">Humidesulfovibrio mexicanus</name>
    <dbReference type="NCBI Taxonomy" id="147047"/>
    <lineage>
        <taxon>Bacteria</taxon>
        <taxon>Pseudomonadati</taxon>
        <taxon>Thermodesulfobacteriota</taxon>
        <taxon>Desulfovibrionia</taxon>
        <taxon>Desulfovibrionales</taxon>
        <taxon>Desulfovibrionaceae</taxon>
        <taxon>Humidesulfovibrio</taxon>
    </lineage>
</organism>
<name>A0A239CD92_9BACT</name>
<sequence length="173" mass="18892">MRIEQVMRRDLARIAPEEPLSRLVEWYANPGGRSRYTYVVDANGRLLGVVTMLELLNAFMDGGHGQDSSDEQELARIGRALEAKKCLPVSTLMRADLPTVAPDAPLLAARPLLRERGVTALPVVDAAGRLKGEVTRRLLLRLLDAMLRDPGLAALRTGCTQPDEGTGSEFFVG</sequence>
<dbReference type="EMBL" id="FZOC01000007">
    <property type="protein sequence ID" value="SNS17434.1"/>
    <property type="molecule type" value="Genomic_DNA"/>
</dbReference>
<reference evidence="4 5" key="1">
    <citation type="submission" date="2017-06" db="EMBL/GenBank/DDBJ databases">
        <authorList>
            <person name="Kim H.J."/>
            <person name="Triplett B.A."/>
        </authorList>
    </citation>
    <scope>NUCLEOTIDE SEQUENCE [LARGE SCALE GENOMIC DNA]</scope>
    <source>
        <strain evidence="4 5">DSM 13116</strain>
    </source>
</reference>
<gene>
    <name evidence="4" type="ORF">SAMN04488503_3054</name>
</gene>
<feature type="domain" description="CBS" evidence="3">
    <location>
        <begin position="93"/>
        <end position="155"/>
    </location>
</feature>
<protein>
    <submittedName>
        <fullName evidence="4">CBS domain-containing protein</fullName>
    </submittedName>
</protein>
<accession>A0A239CD92</accession>
<dbReference type="PANTHER" id="PTHR43080:SF2">
    <property type="entry name" value="CBS DOMAIN-CONTAINING PROTEIN"/>
    <property type="match status" value="1"/>
</dbReference>
<dbReference type="AlphaFoldDB" id="A0A239CD92"/>
<dbReference type="RefSeq" id="WP_089275242.1">
    <property type="nucleotide sequence ID" value="NZ_FZOC01000007.1"/>
</dbReference>
<evidence type="ECO:0000256" key="1">
    <source>
        <dbReference type="ARBA" id="ARBA00023122"/>
    </source>
</evidence>
<dbReference type="Proteomes" id="UP000198324">
    <property type="component" value="Unassembled WGS sequence"/>
</dbReference>
<keyword evidence="5" id="KW-1185">Reference proteome</keyword>
<dbReference type="InterPro" id="IPR000644">
    <property type="entry name" value="CBS_dom"/>
</dbReference>
<dbReference type="OrthoDB" id="5454570at2"/>
<evidence type="ECO:0000313" key="5">
    <source>
        <dbReference type="Proteomes" id="UP000198324"/>
    </source>
</evidence>
<dbReference type="Gene3D" id="3.10.580.10">
    <property type="entry name" value="CBS-domain"/>
    <property type="match status" value="1"/>
</dbReference>